<evidence type="ECO:0000313" key="2">
    <source>
        <dbReference type="EMBL" id="MFC4388554.1"/>
    </source>
</evidence>
<feature type="transmembrane region" description="Helical" evidence="1">
    <location>
        <begin position="95"/>
        <end position="112"/>
    </location>
</feature>
<proteinExistence type="predicted"/>
<dbReference type="Proteomes" id="UP001595880">
    <property type="component" value="Unassembled WGS sequence"/>
</dbReference>
<keyword evidence="1" id="KW-0472">Membrane</keyword>
<dbReference type="InterPro" id="IPR024563">
    <property type="entry name" value="YqhR"/>
</dbReference>
<dbReference type="EMBL" id="JBHSDV010000003">
    <property type="protein sequence ID" value="MFC4388554.1"/>
    <property type="molecule type" value="Genomic_DNA"/>
</dbReference>
<evidence type="ECO:0000313" key="3">
    <source>
        <dbReference type="Proteomes" id="UP001595880"/>
    </source>
</evidence>
<feature type="transmembrane region" description="Helical" evidence="1">
    <location>
        <begin position="132"/>
        <end position="154"/>
    </location>
</feature>
<organism evidence="2 3">
    <name type="scientific">Gracilibacillus marinus</name>
    <dbReference type="NCBI Taxonomy" id="630535"/>
    <lineage>
        <taxon>Bacteria</taxon>
        <taxon>Bacillati</taxon>
        <taxon>Bacillota</taxon>
        <taxon>Bacilli</taxon>
        <taxon>Bacillales</taxon>
        <taxon>Bacillaceae</taxon>
        <taxon>Gracilibacillus</taxon>
    </lineage>
</organism>
<name>A0ABV8VWK7_9BACI</name>
<dbReference type="Pfam" id="PF11085">
    <property type="entry name" value="YqhR"/>
    <property type="match status" value="1"/>
</dbReference>
<sequence>MRRKQKQSENIGHIMIPKVISIGFFGGLIWSMVASFTAFFNFTTVSPKSFVLRSWLDAKWTDQWIGQFVSILIISIISILFALLYYLFGKKIQGVWVGIIVGIGIWFLLFGLFEPLFPNIPIFYQLNSDTVVTTLCICILYAVFISYSVSFSYAQQLHDEKTS</sequence>
<reference evidence="3" key="1">
    <citation type="journal article" date="2019" name="Int. J. Syst. Evol. Microbiol.">
        <title>The Global Catalogue of Microorganisms (GCM) 10K type strain sequencing project: providing services to taxonomists for standard genome sequencing and annotation.</title>
        <authorList>
            <consortium name="The Broad Institute Genomics Platform"/>
            <consortium name="The Broad Institute Genome Sequencing Center for Infectious Disease"/>
            <person name="Wu L."/>
            <person name="Ma J."/>
        </authorList>
    </citation>
    <scope>NUCLEOTIDE SEQUENCE [LARGE SCALE GENOMIC DNA]</scope>
    <source>
        <strain evidence="3">KACC 14058</strain>
    </source>
</reference>
<protein>
    <submittedName>
        <fullName evidence="2">YqhR family membrane protein</fullName>
    </submittedName>
</protein>
<keyword evidence="3" id="KW-1185">Reference proteome</keyword>
<dbReference type="RefSeq" id="WP_390199648.1">
    <property type="nucleotide sequence ID" value="NZ_JBHSDV010000003.1"/>
</dbReference>
<accession>A0ABV8VWK7</accession>
<feature type="transmembrane region" description="Helical" evidence="1">
    <location>
        <begin position="20"/>
        <end position="44"/>
    </location>
</feature>
<comment type="caution">
    <text evidence="2">The sequence shown here is derived from an EMBL/GenBank/DDBJ whole genome shotgun (WGS) entry which is preliminary data.</text>
</comment>
<keyword evidence="1" id="KW-0812">Transmembrane</keyword>
<keyword evidence="1" id="KW-1133">Transmembrane helix</keyword>
<gene>
    <name evidence="2" type="ORF">ACFOZ1_12185</name>
</gene>
<feature type="transmembrane region" description="Helical" evidence="1">
    <location>
        <begin position="64"/>
        <end position="88"/>
    </location>
</feature>
<evidence type="ECO:0000256" key="1">
    <source>
        <dbReference type="SAM" id="Phobius"/>
    </source>
</evidence>